<dbReference type="HAMAP" id="MF_02079">
    <property type="entry name" value="PGT_RodA"/>
    <property type="match status" value="1"/>
</dbReference>
<evidence type="ECO:0000256" key="10">
    <source>
        <dbReference type="ARBA" id="ARBA00023316"/>
    </source>
</evidence>
<keyword evidence="9 11" id="KW-0472">Membrane</keyword>
<gene>
    <name evidence="12" type="ORF">ASZ90_005925</name>
</gene>
<name>A0A0W8FTU2_9ZZZZ</name>
<feature type="transmembrane region" description="Helical" evidence="11">
    <location>
        <begin position="107"/>
        <end position="129"/>
    </location>
</feature>
<feature type="transmembrane region" description="Helical" evidence="11">
    <location>
        <begin position="141"/>
        <end position="158"/>
    </location>
</feature>
<reference evidence="12" key="1">
    <citation type="journal article" date="2015" name="Proc. Natl. Acad. Sci. U.S.A.">
        <title>Networks of energetic and metabolic interactions define dynamics in microbial communities.</title>
        <authorList>
            <person name="Embree M."/>
            <person name="Liu J.K."/>
            <person name="Al-Bassam M.M."/>
            <person name="Zengler K."/>
        </authorList>
    </citation>
    <scope>NUCLEOTIDE SEQUENCE</scope>
</reference>
<proteinExistence type="inferred from homology"/>
<keyword evidence="2" id="KW-1003">Cell membrane</keyword>
<keyword evidence="6" id="KW-0133">Cell shape</keyword>
<evidence type="ECO:0000256" key="9">
    <source>
        <dbReference type="ARBA" id="ARBA00023136"/>
    </source>
</evidence>
<sequence length="371" mass="42009">MIFFKFDRRIFQNFDWTLLGLVLAVCAIGTLNIYSTGFSAGEGQSYFYLKQIQWIALGLIFMMIIFFVDYRVFIQNAYLIYGIILMLLVFVFLFGHSSHGSQRWLRIGGFVLQPSELMKLVIIITLARYFDDHKSNEPYKLEELFVPFLIVAVPFLLILKQPDLGTALILVIIFVSIVFFMGIEWKSLIIVSAGILISIPIAWHFLKDYQKERLITFLNPENDPLGTGYHIIQSIIAVGSGEIFGKGFLKGSQTQLKFLPEQQTDFIFSVFAEEWGFVGGLILIIMFMAIIFWGLKIALQARDLLGTIIAFGITALISWEVFINIGMVLGILPVVGIPLPFFSYGGSAMFSLLVAIGLLMNVSARRFILQR</sequence>
<evidence type="ECO:0000256" key="5">
    <source>
        <dbReference type="ARBA" id="ARBA00022692"/>
    </source>
</evidence>
<dbReference type="NCBIfam" id="TIGR02210">
    <property type="entry name" value="rodA_shape"/>
    <property type="match status" value="1"/>
</dbReference>
<feature type="transmembrane region" description="Helical" evidence="11">
    <location>
        <begin position="77"/>
        <end position="95"/>
    </location>
</feature>
<comment type="caution">
    <text evidence="12">The sequence shown here is derived from an EMBL/GenBank/DDBJ whole genome shotgun (WGS) entry which is preliminary data.</text>
</comment>
<evidence type="ECO:0000256" key="8">
    <source>
        <dbReference type="ARBA" id="ARBA00022989"/>
    </source>
</evidence>
<keyword evidence="10" id="KW-0961">Cell wall biogenesis/degradation</keyword>
<keyword evidence="3" id="KW-0328">Glycosyltransferase</keyword>
<dbReference type="GO" id="GO:0009252">
    <property type="term" value="P:peptidoglycan biosynthetic process"/>
    <property type="evidence" value="ECO:0007669"/>
    <property type="project" value="UniProtKB-KW"/>
</dbReference>
<dbReference type="InterPro" id="IPR011923">
    <property type="entry name" value="RodA/MrdB"/>
</dbReference>
<dbReference type="GO" id="GO:0016757">
    <property type="term" value="F:glycosyltransferase activity"/>
    <property type="evidence" value="ECO:0007669"/>
    <property type="project" value="UniProtKB-KW"/>
</dbReference>
<dbReference type="PANTHER" id="PTHR30474">
    <property type="entry name" value="CELL CYCLE PROTEIN"/>
    <property type="match status" value="1"/>
</dbReference>
<evidence type="ECO:0000256" key="7">
    <source>
        <dbReference type="ARBA" id="ARBA00022984"/>
    </source>
</evidence>
<evidence type="ECO:0000256" key="1">
    <source>
        <dbReference type="ARBA" id="ARBA00004141"/>
    </source>
</evidence>
<dbReference type="AlphaFoldDB" id="A0A0W8FTU2"/>
<keyword evidence="8 11" id="KW-1133">Transmembrane helix</keyword>
<dbReference type="PROSITE" id="PS00428">
    <property type="entry name" value="FTSW_RODA_SPOVE"/>
    <property type="match status" value="1"/>
</dbReference>
<feature type="transmembrane region" description="Helical" evidence="11">
    <location>
        <begin position="341"/>
        <end position="362"/>
    </location>
</feature>
<feature type="transmembrane region" description="Helical" evidence="11">
    <location>
        <begin position="164"/>
        <end position="181"/>
    </location>
</feature>
<evidence type="ECO:0000256" key="4">
    <source>
        <dbReference type="ARBA" id="ARBA00022679"/>
    </source>
</evidence>
<feature type="transmembrane region" description="Helical" evidence="11">
    <location>
        <begin position="275"/>
        <end position="295"/>
    </location>
</feature>
<feature type="transmembrane region" description="Helical" evidence="11">
    <location>
        <begin position="188"/>
        <end position="206"/>
    </location>
</feature>
<keyword evidence="5 11" id="KW-0812">Transmembrane</keyword>
<evidence type="ECO:0000256" key="2">
    <source>
        <dbReference type="ARBA" id="ARBA00022475"/>
    </source>
</evidence>
<dbReference type="EMBL" id="LNQE01000854">
    <property type="protein sequence ID" value="KUG24262.1"/>
    <property type="molecule type" value="Genomic_DNA"/>
</dbReference>
<evidence type="ECO:0000313" key="12">
    <source>
        <dbReference type="EMBL" id="KUG24262.1"/>
    </source>
</evidence>
<organism evidence="12">
    <name type="scientific">hydrocarbon metagenome</name>
    <dbReference type="NCBI Taxonomy" id="938273"/>
    <lineage>
        <taxon>unclassified sequences</taxon>
        <taxon>metagenomes</taxon>
        <taxon>ecological metagenomes</taxon>
    </lineage>
</organism>
<feature type="transmembrane region" description="Helical" evidence="11">
    <location>
        <begin position="307"/>
        <end position="335"/>
    </location>
</feature>
<dbReference type="InterPro" id="IPR018365">
    <property type="entry name" value="Cell_cycle_FtsW-rel_CS"/>
</dbReference>
<comment type="subcellular location">
    <subcellularLocation>
        <location evidence="1">Membrane</location>
        <topology evidence="1">Multi-pass membrane protein</topology>
    </subcellularLocation>
</comment>
<dbReference type="GO" id="GO:0005886">
    <property type="term" value="C:plasma membrane"/>
    <property type="evidence" value="ECO:0007669"/>
    <property type="project" value="TreeGrafter"/>
</dbReference>
<accession>A0A0W8FTU2</accession>
<feature type="transmembrane region" description="Helical" evidence="11">
    <location>
        <begin position="16"/>
        <end position="34"/>
    </location>
</feature>
<evidence type="ECO:0000256" key="6">
    <source>
        <dbReference type="ARBA" id="ARBA00022960"/>
    </source>
</evidence>
<evidence type="ECO:0000256" key="3">
    <source>
        <dbReference type="ARBA" id="ARBA00022676"/>
    </source>
</evidence>
<dbReference type="GO" id="GO:0051301">
    <property type="term" value="P:cell division"/>
    <property type="evidence" value="ECO:0007669"/>
    <property type="project" value="InterPro"/>
</dbReference>
<keyword evidence="7" id="KW-0573">Peptidoglycan synthesis</keyword>
<dbReference type="GO" id="GO:0008360">
    <property type="term" value="P:regulation of cell shape"/>
    <property type="evidence" value="ECO:0007669"/>
    <property type="project" value="UniProtKB-KW"/>
</dbReference>
<feature type="transmembrane region" description="Helical" evidence="11">
    <location>
        <begin position="54"/>
        <end position="70"/>
    </location>
</feature>
<dbReference type="PANTHER" id="PTHR30474:SF1">
    <property type="entry name" value="PEPTIDOGLYCAN GLYCOSYLTRANSFERASE MRDB"/>
    <property type="match status" value="1"/>
</dbReference>
<dbReference type="GO" id="GO:0015648">
    <property type="term" value="F:lipid-linked peptidoglycan transporter activity"/>
    <property type="evidence" value="ECO:0007669"/>
    <property type="project" value="TreeGrafter"/>
</dbReference>
<dbReference type="GO" id="GO:0032153">
    <property type="term" value="C:cell division site"/>
    <property type="evidence" value="ECO:0007669"/>
    <property type="project" value="TreeGrafter"/>
</dbReference>
<dbReference type="InterPro" id="IPR001182">
    <property type="entry name" value="FtsW/RodA"/>
</dbReference>
<evidence type="ECO:0000256" key="11">
    <source>
        <dbReference type="SAM" id="Phobius"/>
    </source>
</evidence>
<protein>
    <submittedName>
        <fullName evidence="12">Rod shape-determining protein roda</fullName>
    </submittedName>
</protein>
<dbReference type="Pfam" id="PF01098">
    <property type="entry name" value="FTSW_RODA_SPOVE"/>
    <property type="match status" value="1"/>
</dbReference>
<dbReference type="GO" id="GO:0071555">
    <property type="term" value="P:cell wall organization"/>
    <property type="evidence" value="ECO:0007669"/>
    <property type="project" value="UniProtKB-KW"/>
</dbReference>
<keyword evidence="4" id="KW-0808">Transferase</keyword>